<dbReference type="Proteomes" id="UP000620633">
    <property type="component" value="Unassembled WGS sequence"/>
</dbReference>
<proteinExistence type="predicted"/>
<feature type="region of interest" description="Disordered" evidence="1">
    <location>
        <begin position="55"/>
        <end position="83"/>
    </location>
</feature>
<comment type="caution">
    <text evidence="2">The sequence shown here is derived from an EMBL/GenBank/DDBJ whole genome shotgun (WGS) entry which is preliminary data.</text>
</comment>
<keyword evidence="3" id="KW-1185">Reference proteome</keyword>
<dbReference type="EMBL" id="BMQO01000016">
    <property type="protein sequence ID" value="GGS35253.1"/>
    <property type="molecule type" value="Genomic_DNA"/>
</dbReference>
<evidence type="ECO:0000313" key="2">
    <source>
        <dbReference type="EMBL" id="GGS35253.1"/>
    </source>
</evidence>
<name>A0ABQ2SNR6_9DEIO</name>
<protein>
    <submittedName>
        <fullName evidence="2">Uncharacterized protein</fullName>
    </submittedName>
</protein>
<evidence type="ECO:0000313" key="3">
    <source>
        <dbReference type="Proteomes" id="UP000620633"/>
    </source>
</evidence>
<evidence type="ECO:0000256" key="1">
    <source>
        <dbReference type="SAM" id="MobiDB-lite"/>
    </source>
</evidence>
<gene>
    <name evidence="2" type="ORF">GCM10008961_28770</name>
</gene>
<sequence>MNASAARVAITCTAAPRSRSRRSTDGAFTAAMLPPTITSTVGPDFNAFTPHRIEPPATARATPTQEWPAPDDGVQPSRCPVTQ</sequence>
<organism evidence="2 3">
    <name type="scientific">Deinococcus knuensis</name>
    <dbReference type="NCBI Taxonomy" id="1837380"/>
    <lineage>
        <taxon>Bacteria</taxon>
        <taxon>Thermotogati</taxon>
        <taxon>Deinococcota</taxon>
        <taxon>Deinococci</taxon>
        <taxon>Deinococcales</taxon>
        <taxon>Deinococcaceae</taxon>
        <taxon>Deinococcus</taxon>
    </lineage>
</organism>
<accession>A0ABQ2SNR6</accession>
<reference evidence="3" key="1">
    <citation type="journal article" date="2019" name="Int. J. Syst. Evol. Microbiol.">
        <title>The Global Catalogue of Microorganisms (GCM) 10K type strain sequencing project: providing services to taxonomists for standard genome sequencing and annotation.</title>
        <authorList>
            <consortium name="The Broad Institute Genomics Platform"/>
            <consortium name="The Broad Institute Genome Sequencing Center for Infectious Disease"/>
            <person name="Wu L."/>
            <person name="Ma J."/>
        </authorList>
    </citation>
    <scope>NUCLEOTIDE SEQUENCE [LARGE SCALE GENOMIC DNA]</scope>
    <source>
        <strain evidence="3">JCM 31406</strain>
    </source>
</reference>